<dbReference type="AlphaFoldDB" id="A0A8D8APF2"/>
<feature type="compositionally biased region" description="Polar residues" evidence="1">
    <location>
        <begin position="48"/>
        <end position="59"/>
    </location>
</feature>
<dbReference type="EMBL" id="HBUE01174968">
    <property type="protein sequence ID" value="CAG6517176.1"/>
    <property type="molecule type" value="Transcribed_RNA"/>
</dbReference>
<evidence type="ECO:0000313" key="2">
    <source>
        <dbReference type="EMBL" id="CAG6459830.1"/>
    </source>
</evidence>
<organism evidence="2">
    <name type="scientific">Culex pipiens</name>
    <name type="common">House mosquito</name>
    <dbReference type="NCBI Taxonomy" id="7175"/>
    <lineage>
        <taxon>Eukaryota</taxon>
        <taxon>Metazoa</taxon>
        <taxon>Ecdysozoa</taxon>
        <taxon>Arthropoda</taxon>
        <taxon>Hexapoda</taxon>
        <taxon>Insecta</taxon>
        <taxon>Pterygota</taxon>
        <taxon>Neoptera</taxon>
        <taxon>Endopterygota</taxon>
        <taxon>Diptera</taxon>
        <taxon>Nematocera</taxon>
        <taxon>Culicoidea</taxon>
        <taxon>Culicidae</taxon>
        <taxon>Culicinae</taxon>
        <taxon>Culicini</taxon>
        <taxon>Culex</taxon>
        <taxon>Culex</taxon>
    </lineage>
</organism>
<name>A0A8D8APF2_CULPI</name>
<accession>A0A8D8APF2</accession>
<sequence>MTLGTTTVAVVVRRTTTMPTRTPAVKSARVKSPPCTSPSPRGFPNATGCPTSSSKTRQSAFWGPRPSRQILMAHPADEGNGRNGRTTAAARTRAAGGTGTGRTNRPAGSTTTRNVKRGKIGPQSRNNHP</sequence>
<dbReference type="EMBL" id="HBUE01280492">
    <property type="protein sequence ID" value="CAG6568700.1"/>
    <property type="molecule type" value="Transcribed_RNA"/>
</dbReference>
<dbReference type="EMBL" id="HBUE01038830">
    <property type="protein sequence ID" value="CAG6459830.1"/>
    <property type="molecule type" value="Transcribed_RNA"/>
</dbReference>
<feature type="compositionally biased region" description="Low complexity" evidence="1">
    <location>
        <begin position="83"/>
        <end position="108"/>
    </location>
</feature>
<protein>
    <submittedName>
        <fullName evidence="2">(northern house mosquito) hypothetical protein</fullName>
    </submittedName>
</protein>
<evidence type="ECO:0000256" key="1">
    <source>
        <dbReference type="SAM" id="MobiDB-lite"/>
    </source>
</evidence>
<proteinExistence type="predicted"/>
<reference evidence="2" key="1">
    <citation type="submission" date="2021-05" db="EMBL/GenBank/DDBJ databases">
        <authorList>
            <person name="Alioto T."/>
            <person name="Alioto T."/>
            <person name="Gomez Garrido J."/>
        </authorList>
    </citation>
    <scope>NUCLEOTIDE SEQUENCE</scope>
</reference>
<feature type="region of interest" description="Disordered" evidence="1">
    <location>
        <begin position="18"/>
        <end position="129"/>
    </location>
</feature>